<dbReference type="KEGG" id="moc:BB934_34080"/>
<protein>
    <submittedName>
        <fullName evidence="1">Uncharacterized protein</fullName>
    </submittedName>
</protein>
<reference evidence="1" key="1">
    <citation type="submission" date="2016-07" db="EMBL/GenBank/DDBJ databases">
        <title>Microvirga ossetica sp. nov. a new species of rhizobia isolated from root nodules of the legume species Vicia alpestris Steven originated from North Ossetia region in the Caucasus.</title>
        <authorList>
            <person name="Safronova V.I."/>
            <person name="Kuznetsova I.G."/>
            <person name="Sazanova A.L."/>
            <person name="Belimov A."/>
            <person name="Andronov E."/>
            <person name="Osledkin Y.S."/>
            <person name="Onishchuk O.P."/>
            <person name="Kurchak O.N."/>
            <person name="Shaposhnikov A.I."/>
            <person name="Willems A."/>
            <person name="Tikhonovich I.A."/>
        </authorList>
    </citation>
    <scope>NUCLEOTIDE SEQUENCE [LARGE SCALE GENOMIC DNA]</scope>
    <source>
        <strain evidence="1">V5/3M</strain>
        <plasmid evidence="1">unnamed3</plasmid>
    </source>
</reference>
<organism evidence="1">
    <name type="scientific">Microvirga ossetica</name>
    <dbReference type="NCBI Taxonomy" id="1882682"/>
    <lineage>
        <taxon>Bacteria</taxon>
        <taxon>Pseudomonadati</taxon>
        <taxon>Pseudomonadota</taxon>
        <taxon>Alphaproteobacteria</taxon>
        <taxon>Hyphomicrobiales</taxon>
        <taxon>Methylobacteriaceae</taxon>
        <taxon>Microvirga</taxon>
    </lineage>
</organism>
<geneLocation type="plasmid" evidence="1">
    <name>unnamed3</name>
</geneLocation>
<dbReference type="AlphaFoldDB" id="A0A1B2ETP7"/>
<proteinExistence type="predicted"/>
<sequence>MRTNILGHAYDILGWEIQSMIHSDATTFQPRPVSPTITLQQSGAALDARADEVIEASRLTPVISRIQRSVGPLEQAKNILDVDLDIFSRKAAIQPKDPSEFRRTIRYARAATIVR</sequence>
<name>A0A1B2ETP7_9HYPH</name>
<gene>
    <name evidence="1" type="ORF">BB934_34080</name>
</gene>
<keyword evidence="1" id="KW-0614">Plasmid</keyword>
<dbReference type="EMBL" id="CP016618">
    <property type="protein sequence ID" value="ANY83333.1"/>
    <property type="molecule type" value="Genomic_DNA"/>
</dbReference>
<evidence type="ECO:0000313" key="1">
    <source>
        <dbReference type="EMBL" id="ANY83333.1"/>
    </source>
</evidence>
<accession>A0A1B2ETP7</accession>